<organism evidence="2">
    <name type="scientific">Rhizophora mucronata</name>
    <name type="common">Asiatic mangrove</name>
    <dbReference type="NCBI Taxonomy" id="61149"/>
    <lineage>
        <taxon>Eukaryota</taxon>
        <taxon>Viridiplantae</taxon>
        <taxon>Streptophyta</taxon>
        <taxon>Embryophyta</taxon>
        <taxon>Tracheophyta</taxon>
        <taxon>Spermatophyta</taxon>
        <taxon>Magnoliopsida</taxon>
        <taxon>eudicotyledons</taxon>
        <taxon>Gunneridae</taxon>
        <taxon>Pentapetalae</taxon>
        <taxon>rosids</taxon>
        <taxon>fabids</taxon>
        <taxon>Malpighiales</taxon>
        <taxon>Rhizophoraceae</taxon>
        <taxon>Rhizophora</taxon>
    </lineage>
</organism>
<keyword evidence="1" id="KW-0472">Membrane</keyword>
<evidence type="ECO:0000313" key="2">
    <source>
        <dbReference type="EMBL" id="MBX38893.1"/>
    </source>
</evidence>
<name>A0A2P2N8W6_RHIMU</name>
<accession>A0A2P2N8W6</accession>
<feature type="transmembrane region" description="Helical" evidence="1">
    <location>
        <begin position="39"/>
        <end position="60"/>
    </location>
</feature>
<reference evidence="2" key="1">
    <citation type="submission" date="2018-02" db="EMBL/GenBank/DDBJ databases">
        <title>Rhizophora mucronata_Transcriptome.</title>
        <authorList>
            <person name="Meera S.P."/>
            <person name="Sreeshan A."/>
            <person name="Augustine A."/>
        </authorList>
    </citation>
    <scope>NUCLEOTIDE SEQUENCE</scope>
    <source>
        <tissue evidence="2">Leaf</tissue>
    </source>
</reference>
<keyword evidence="1" id="KW-1133">Transmembrane helix</keyword>
<proteinExistence type="predicted"/>
<keyword evidence="1" id="KW-0812">Transmembrane</keyword>
<protein>
    <submittedName>
        <fullName evidence="2">Uncharacterized protein</fullName>
    </submittedName>
</protein>
<evidence type="ECO:0000256" key="1">
    <source>
        <dbReference type="SAM" id="Phobius"/>
    </source>
</evidence>
<sequence>MNFCYLCTKKDQETNYYCYLSSVFLVYNLKCNPFNITNWLVKSIIVTFILSFLVVICNGFHCKVTTVG</sequence>
<dbReference type="EMBL" id="GGEC01058409">
    <property type="protein sequence ID" value="MBX38893.1"/>
    <property type="molecule type" value="Transcribed_RNA"/>
</dbReference>
<dbReference type="AlphaFoldDB" id="A0A2P2N8W6"/>